<protein>
    <submittedName>
        <fullName evidence="2">Uncharacterized protein</fullName>
    </submittedName>
</protein>
<dbReference type="Proteomes" id="UP000663859">
    <property type="component" value="Unassembled WGS sequence"/>
</dbReference>
<reference evidence="2" key="1">
    <citation type="submission" date="2021-02" db="EMBL/GenBank/DDBJ databases">
        <authorList>
            <person name="Cremers G."/>
            <person name="Picone N."/>
        </authorList>
    </citation>
    <scope>NUCLEOTIDE SEQUENCE</scope>
    <source>
        <strain evidence="2">PQ17</strain>
    </source>
</reference>
<dbReference type="AlphaFoldDB" id="A0A8J2FNY6"/>
<evidence type="ECO:0000313" key="3">
    <source>
        <dbReference type="Proteomes" id="UP000663859"/>
    </source>
</evidence>
<keyword evidence="3" id="KW-1185">Reference proteome</keyword>
<name>A0A8J2FNY6_9BACT</name>
<sequence length="118" mass="13107">MRLKEPLDAFGFEDASRKWMKAYLEPPYTGDPRIASALSNWPLEKVDKPPDSGIARPKTGMRPGFCRHQGRRGETVLPEACANGPPQRRTKVVLDELGRVHQEESVVHLGRAVVGGPH</sequence>
<dbReference type="EMBL" id="CAJNOB010000012">
    <property type="protein sequence ID" value="CAF0695851.1"/>
    <property type="molecule type" value="Genomic_DNA"/>
</dbReference>
<accession>A0A8J2FNY6</accession>
<evidence type="ECO:0000313" key="2">
    <source>
        <dbReference type="EMBL" id="CAF0695851.1"/>
    </source>
</evidence>
<organism evidence="2 3">
    <name type="scientific">Candidatus Methylacidithermus pantelleriae</name>
    <dbReference type="NCBI Taxonomy" id="2744239"/>
    <lineage>
        <taxon>Bacteria</taxon>
        <taxon>Pseudomonadati</taxon>
        <taxon>Verrucomicrobiota</taxon>
        <taxon>Methylacidiphilae</taxon>
        <taxon>Methylacidiphilales</taxon>
        <taxon>Methylacidiphilaceae</taxon>
        <taxon>Candidatus Methylacidithermus</taxon>
    </lineage>
</organism>
<gene>
    <name evidence="2" type="ORF">MPNT_20033</name>
</gene>
<comment type="caution">
    <text evidence="2">The sequence shown here is derived from an EMBL/GenBank/DDBJ whole genome shotgun (WGS) entry which is preliminary data.</text>
</comment>
<feature type="region of interest" description="Disordered" evidence="1">
    <location>
        <begin position="45"/>
        <end position="69"/>
    </location>
</feature>
<proteinExistence type="predicted"/>
<evidence type="ECO:0000256" key="1">
    <source>
        <dbReference type="SAM" id="MobiDB-lite"/>
    </source>
</evidence>